<dbReference type="Proteomes" id="UP000324800">
    <property type="component" value="Unassembled WGS sequence"/>
</dbReference>
<dbReference type="EMBL" id="SNRW01010457">
    <property type="protein sequence ID" value="KAA6376527.1"/>
    <property type="molecule type" value="Genomic_DNA"/>
</dbReference>
<sequence>MGFNIRERIGNDGNGSWNLEQWETINMKDYIQQGFALQWKDNL</sequence>
<organism evidence="1 2">
    <name type="scientific">Streblomastix strix</name>
    <dbReference type="NCBI Taxonomy" id="222440"/>
    <lineage>
        <taxon>Eukaryota</taxon>
        <taxon>Metamonada</taxon>
        <taxon>Preaxostyla</taxon>
        <taxon>Oxymonadida</taxon>
        <taxon>Streblomastigidae</taxon>
        <taxon>Streblomastix</taxon>
    </lineage>
</organism>
<evidence type="ECO:0000313" key="2">
    <source>
        <dbReference type="Proteomes" id="UP000324800"/>
    </source>
</evidence>
<feature type="non-terminal residue" evidence="1">
    <location>
        <position position="43"/>
    </location>
</feature>
<reference evidence="1 2" key="1">
    <citation type="submission" date="2019-03" db="EMBL/GenBank/DDBJ databases">
        <title>Single cell metagenomics reveals metabolic interactions within the superorganism composed of flagellate Streblomastix strix and complex community of Bacteroidetes bacteria on its surface.</title>
        <authorList>
            <person name="Treitli S.C."/>
            <person name="Kolisko M."/>
            <person name="Husnik F."/>
            <person name="Keeling P."/>
            <person name="Hampl V."/>
        </authorList>
    </citation>
    <scope>NUCLEOTIDE SEQUENCE [LARGE SCALE GENOMIC DNA]</scope>
    <source>
        <strain evidence="1">ST1C</strain>
    </source>
</reference>
<comment type="caution">
    <text evidence="1">The sequence shown here is derived from an EMBL/GenBank/DDBJ whole genome shotgun (WGS) entry which is preliminary data.</text>
</comment>
<gene>
    <name evidence="1" type="ORF">EZS28_027942</name>
</gene>
<evidence type="ECO:0000313" key="1">
    <source>
        <dbReference type="EMBL" id="KAA6376527.1"/>
    </source>
</evidence>
<proteinExistence type="predicted"/>
<dbReference type="AlphaFoldDB" id="A0A5J4V1P2"/>
<protein>
    <submittedName>
        <fullName evidence="1">Uncharacterized protein</fullName>
    </submittedName>
</protein>
<name>A0A5J4V1P2_9EUKA</name>
<accession>A0A5J4V1P2</accession>